<keyword evidence="3" id="KW-1185">Reference proteome</keyword>
<feature type="compositionally biased region" description="Basic and acidic residues" evidence="1">
    <location>
        <begin position="1"/>
        <end position="22"/>
    </location>
</feature>
<name>A0A5B7DAR6_PORTR</name>
<dbReference type="EMBL" id="VSRR010000674">
    <property type="protein sequence ID" value="MPC18382.1"/>
    <property type="molecule type" value="Genomic_DNA"/>
</dbReference>
<organism evidence="2 3">
    <name type="scientific">Portunus trituberculatus</name>
    <name type="common">Swimming crab</name>
    <name type="synonym">Neptunus trituberculatus</name>
    <dbReference type="NCBI Taxonomy" id="210409"/>
    <lineage>
        <taxon>Eukaryota</taxon>
        <taxon>Metazoa</taxon>
        <taxon>Ecdysozoa</taxon>
        <taxon>Arthropoda</taxon>
        <taxon>Crustacea</taxon>
        <taxon>Multicrustacea</taxon>
        <taxon>Malacostraca</taxon>
        <taxon>Eumalacostraca</taxon>
        <taxon>Eucarida</taxon>
        <taxon>Decapoda</taxon>
        <taxon>Pleocyemata</taxon>
        <taxon>Brachyura</taxon>
        <taxon>Eubrachyura</taxon>
        <taxon>Portunoidea</taxon>
        <taxon>Portunidae</taxon>
        <taxon>Portuninae</taxon>
        <taxon>Portunus</taxon>
    </lineage>
</organism>
<feature type="compositionally biased region" description="Basic and acidic residues" evidence="1">
    <location>
        <begin position="51"/>
        <end position="64"/>
    </location>
</feature>
<gene>
    <name evidence="2" type="ORF">E2C01_011262</name>
</gene>
<proteinExistence type="predicted"/>
<feature type="compositionally biased region" description="Basic residues" evidence="1">
    <location>
        <begin position="72"/>
        <end position="81"/>
    </location>
</feature>
<feature type="region of interest" description="Disordered" evidence="1">
    <location>
        <begin position="1"/>
        <end position="81"/>
    </location>
</feature>
<evidence type="ECO:0000313" key="3">
    <source>
        <dbReference type="Proteomes" id="UP000324222"/>
    </source>
</evidence>
<reference evidence="2 3" key="1">
    <citation type="submission" date="2019-05" db="EMBL/GenBank/DDBJ databases">
        <title>Another draft genome of Portunus trituberculatus and its Hox gene families provides insights of decapod evolution.</title>
        <authorList>
            <person name="Jeong J.-H."/>
            <person name="Song I."/>
            <person name="Kim S."/>
            <person name="Choi T."/>
            <person name="Kim D."/>
            <person name="Ryu S."/>
            <person name="Kim W."/>
        </authorList>
    </citation>
    <scope>NUCLEOTIDE SEQUENCE [LARGE SCALE GENOMIC DNA]</scope>
    <source>
        <tissue evidence="2">Muscle</tissue>
    </source>
</reference>
<protein>
    <submittedName>
        <fullName evidence="2">Uncharacterized protein</fullName>
    </submittedName>
</protein>
<accession>A0A5B7DAR6</accession>
<sequence>MWDYDKPDTMNHSYVEAKEKKMATSIHQPSMSPASPPEPDEQLSSSVSDKQVSHDKEKHSEFKQEIQSLQHPHLRLRQKMH</sequence>
<dbReference type="AlphaFoldDB" id="A0A5B7DAR6"/>
<evidence type="ECO:0000256" key="1">
    <source>
        <dbReference type="SAM" id="MobiDB-lite"/>
    </source>
</evidence>
<comment type="caution">
    <text evidence="2">The sequence shown here is derived from an EMBL/GenBank/DDBJ whole genome shotgun (WGS) entry which is preliminary data.</text>
</comment>
<evidence type="ECO:0000313" key="2">
    <source>
        <dbReference type="EMBL" id="MPC18382.1"/>
    </source>
</evidence>
<dbReference type="Proteomes" id="UP000324222">
    <property type="component" value="Unassembled WGS sequence"/>
</dbReference>